<dbReference type="SFLD" id="SFLDS00019">
    <property type="entry name" value="Glutathione_Transferase_(cytos"/>
    <property type="match status" value="1"/>
</dbReference>
<feature type="domain" description="Thioredoxin-like fold" evidence="2">
    <location>
        <begin position="18"/>
        <end position="112"/>
    </location>
</feature>
<comment type="caution">
    <text evidence="3">The sequence shown here is derived from an EMBL/GenBank/DDBJ whole genome shotgun (WGS) entry which is preliminary data.</text>
</comment>
<evidence type="ECO:0000259" key="2">
    <source>
        <dbReference type="Pfam" id="PF17172"/>
    </source>
</evidence>
<dbReference type="InterPro" id="IPR012336">
    <property type="entry name" value="Thioredoxin-like_fold"/>
</dbReference>
<dbReference type="Gene3D" id="1.20.1050.10">
    <property type="match status" value="1"/>
</dbReference>
<dbReference type="OrthoDB" id="9810080at2"/>
<dbReference type="InterPro" id="IPR040079">
    <property type="entry name" value="Glutathione_S-Trfase"/>
</dbReference>
<name>A0A2S5KTS5_9PROT</name>
<proteinExistence type="predicted"/>
<dbReference type="Pfam" id="PF17172">
    <property type="entry name" value="GST_N_4"/>
    <property type="match status" value="1"/>
</dbReference>
<dbReference type="PANTHER" id="PTHR12289">
    <property type="entry name" value="METAXIN RELATED"/>
    <property type="match status" value="1"/>
</dbReference>
<accession>A0A2S5KTS5</accession>
<dbReference type="InterPro" id="IPR036282">
    <property type="entry name" value="Glutathione-S-Trfase_C_sf"/>
</dbReference>
<dbReference type="InterPro" id="IPR050931">
    <property type="entry name" value="Mito_Protein_Transport_Metaxin"/>
</dbReference>
<dbReference type="PANTHER" id="PTHR12289:SF41">
    <property type="entry name" value="FAILED AXON CONNECTIONS-RELATED"/>
    <property type="match status" value="1"/>
</dbReference>
<feature type="domain" description="Metaxin glutathione S-transferase" evidence="1">
    <location>
        <begin position="164"/>
        <end position="225"/>
    </location>
</feature>
<dbReference type="AlphaFoldDB" id="A0A2S5KTS5"/>
<dbReference type="SFLD" id="SFLDG01200">
    <property type="entry name" value="SUF1.1"/>
    <property type="match status" value="1"/>
</dbReference>
<dbReference type="CDD" id="cd03080">
    <property type="entry name" value="GST_N_Metaxin_like"/>
    <property type="match status" value="1"/>
</dbReference>
<evidence type="ECO:0000313" key="3">
    <source>
        <dbReference type="EMBL" id="PPC78042.1"/>
    </source>
</evidence>
<reference evidence="3 4" key="1">
    <citation type="submission" date="2018-02" db="EMBL/GenBank/DDBJ databases">
        <title>novel marine gammaproteobacteria from coastal saline agro ecosystem.</title>
        <authorList>
            <person name="Krishnan R."/>
            <person name="Ramesh Kumar N."/>
        </authorList>
    </citation>
    <scope>NUCLEOTIDE SEQUENCE [LARGE SCALE GENOMIC DNA]</scope>
    <source>
        <strain evidence="3 4">228</strain>
    </source>
</reference>
<protein>
    <recommendedName>
        <fullName evidence="5">Glutathione S-transferase</fullName>
    </recommendedName>
</protein>
<evidence type="ECO:0000313" key="4">
    <source>
        <dbReference type="Proteomes" id="UP000238196"/>
    </source>
</evidence>
<dbReference type="Proteomes" id="UP000238196">
    <property type="component" value="Unassembled WGS sequence"/>
</dbReference>
<dbReference type="Pfam" id="PF17171">
    <property type="entry name" value="GST_C_6"/>
    <property type="match status" value="1"/>
</dbReference>
<evidence type="ECO:0000259" key="1">
    <source>
        <dbReference type="Pfam" id="PF17171"/>
    </source>
</evidence>
<dbReference type="Gene3D" id="3.40.30.10">
    <property type="entry name" value="Glutaredoxin"/>
    <property type="match status" value="1"/>
</dbReference>
<organism evidence="3 4">
    <name type="scientific">Proteobacteria bacterium 228</name>
    <dbReference type="NCBI Taxonomy" id="2083153"/>
    <lineage>
        <taxon>Bacteria</taxon>
        <taxon>Pseudomonadati</taxon>
        <taxon>Pseudomonadota</taxon>
    </lineage>
</organism>
<gene>
    <name evidence="3" type="ORF">C4K68_07270</name>
</gene>
<dbReference type="InterPro" id="IPR033468">
    <property type="entry name" value="Metaxin_GST"/>
</dbReference>
<dbReference type="SFLD" id="SFLDG01180">
    <property type="entry name" value="SUF1"/>
    <property type="match status" value="1"/>
</dbReference>
<sequence length="234" mass="26886">MVILHQFPAMLGLPNASPYCLKVETFLRMAGIPYEVRHTPSFRGPRGKLPFIQLGEQSIPESETILDTLQPMAAADHLQPLSEEQRLQGHLLARMADYSLAWMLMYERWLVPVTWPRTREAFFTSVPWLIRPLVAALFQHKVKRDCWGHGVGRLIMPERRSRLQQDLQCVSDVLGDKPFLFGDRPSRYDASCFGVIANIARDPLGIPSKQVLQGYPNLVAWAERILRDYFKYPL</sequence>
<evidence type="ECO:0008006" key="5">
    <source>
        <dbReference type="Google" id="ProtNLM"/>
    </source>
</evidence>
<dbReference type="SUPFAM" id="SSF47616">
    <property type="entry name" value="GST C-terminal domain-like"/>
    <property type="match status" value="1"/>
</dbReference>
<dbReference type="InterPro" id="IPR036249">
    <property type="entry name" value="Thioredoxin-like_sf"/>
</dbReference>
<dbReference type="CDD" id="cd03193">
    <property type="entry name" value="GST_C_Metaxin"/>
    <property type="match status" value="1"/>
</dbReference>
<dbReference type="GO" id="GO:0005737">
    <property type="term" value="C:cytoplasm"/>
    <property type="evidence" value="ECO:0007669"/>
    <property type="project" value="TreeGrafter"/>
</dbReference>
<dbReference type="InterPro" id="IPR026928">
    <property type="entry name" value="FAX/IsoI-like"/>
</dbReference>
<dbReference type="SUPFAM" id="SSF52833">
    <property type="entry name" value="Thioredoxin-like"/>
    <property type="match status" value="1"/>
</dbReference>
<dbReference type="EMBL" id="PRLP01000021">
    <property type="protein sequence ID" value="PPC78042.1"/>
    <property type="molecule type" value="Genomic_DNA"/>
</dbReference>